<evidence type="ECO:0000313" key="1">
    <source>
        <dbReference type="EMBL" id="GAA0353440.1"/>
    </source>
</evidence>
<reference evidence="1 2" key="1">
    <citation type="journal article" date="2019" name="Int. J. Syst. Evol. Microbiol.">
        <title>The Global Catalogue of Microorganisms (GCM) 10K type strain sequencing project: providing services to taxonomists for standard genome sequencing and annotation.</title>
        <authorList>
            <consortium name="The Broad Institute Genomics Platform"/>
            <consortium name="The Broad Institute Genome Sequencing Center for Infectious Disease"/>
            <person name="Wu L."/>
            <person name="Ma J."/>
        </authorList>
    </citation>
    <scope>NUCLEOTIDE SEQUENCE [LARGE SCALE GENOMIC DNA]</scope>
    <source>
        <strain evidence="1 2">JCM 12662</strain>
    </source>
</reference>
<sequence>MSIEDQDFIMRQIKLLAKGIGALMDINSLKELLFMEFSVEDELSDHEVESLIYMARVEDLIDRDVLTNEELETYLGVSSNRINQFTTNSDIPTEIELEKLKQLVDEKMYWD</sequence>
<dbReference type="Proteomes" id="UP001501166">
    <property type="component" value="Unassembled WGS sequence"/>
</dbReference>
<dbReference type="RefSeq" id="WP_343753309.1">
    <property type="nucleotide sequence ID" value="NZ_BAAACW010000020.1"/>
</dbReference>
<gene>
    <name evidence="1" type="ORF">GCM10008932_03120</name>
</gene>
<accession>A0ABN0X2J3</accession>
<keyword evidence="2" id="KW-1185">Reference proteome</keyword>
<comment type="caution">
    <text evidence="1">The sequence shown here is derived from an EMBL/GenBank/DDBJ whole genome shotgun (WGS) entry which is preliminary data.</text>
</comment>
<proteinExistence type="predicted"/>
<protein>
    <submittedName>
        <fullName evidence="1">Uncharacterized protein</fullName>
    </submittedName>
</protein>
<evidence type="ECO:0000313" key="2">
    <source>
        <dbReference type="Proteomes" id="UP001501166"/>
    </source>
</evidence>
<organism evidence="1 2">
    <name type="scientific">Alkalibacterium iburiense</name>
    <dbReference type="NCBI Taxonomy" id="290589"/>
    <lineage>
        <taxon>Bacteria</taxon>
        <taxon>Bacillati</taxon>
        <taxon>Bacillota</taxon>
        <taxon>Bacilli</taxon>
        <taxon>Lactobacillales</taxon>
        <taxon>Carnobacteriaceae</taxon>
        <taxon>Alkalibacterium</taxon>
    </lineage>
</organism>
<name>A0ABN0X2J3_9LACT</name>
<dbReference type="EMBL" id="BAAACW010000020">
    <property type="protein sequence ID" value="GAA0353440.1"/>
    <property type="molecule type" value="Genomic_DNA"/>
</dbReference>